<accession>A0A974HHI9</accession>
<dbReference type="Proteomes" id="UP000694892">
    <property type="component" value="Chromosome 5S"/>
</dbReference>
<reference evidence="2" key="1">
    <citation type="journal article" date="2016" name="Nature">
        <title>Genome evolution in the allotetraploid frog Xenopus laevis.</title>
        <authorList>
            <person name="Session A.M."/>
            <person name="Uno Y."/>
            <person name="Kwon T."/>
            <person name="Chapman J.A."/>
            <person name="Toyoda A."/>
            <person name="Takahashi S."/>
            <person name="Fukui A."/>
            <person name="Hikosaka A."/>
            <person name="Suzuki A."/>
            <person name="Kondo M."/>
            <person name="van Heeringen S.J."/>
            <person name="Quigley I."/>
            <person name="Heinz S."/>
            <person name="Ogino H."/>
            <person name="Ochi H."/>
            <person name="Hellsten U."/>
            <person name="Lyons J.B."/>
            <person name="Simakov O."/>
            <person name="Putnam N."/>
            <person name="Stites J."/>
            <person name="Kuroki Y."/>
            <person name="Tanaka T."/>
            <person name="Michiue T."/>
            <person name="Watanabe M."/>
            <person name="Bogdanovic O."/>
            <person name="Lister R."/>
            <person name="Georgiou G."/>
            <person name="Paranjpe S.S."/>
            <person name="van Kruijsbergen I."/>
            <person name="Shu S."/>
            <person name="Carlson J."/>
            <person name="Kinoshita T."/>
            <person name="Ohta Y."/>
            <person name="Mawaribuchi S."/>
            <person name="Jenkins J."/>
            <person name="Grimwood J."/>
            <person name="Schmutz J."/>
            <person name="Mitros T."/>
            <person name="Mozaffari S.V."/>
            <person name="Suzuki Y."/>
            <person name="Haramoto Y."/>
            <person name="Yamamoto T.S."/>
            <person name="Takagi C."/>
            <person name="Heald R."/>
            <person name="Miller K."/>
            <person name="Haudenschild C."/>
            <person name="Kitzman J."/>
            <person name="Nakayama T."/>
            <person name="Izutsu Y."/>
            <person name="Robert J."/>
            <person name="Fortriede J."/>
            <person name="Burns K."/>
            <person name="Lotay V."/>
            <person name="Karimi K."/>
            <person name="Yasuoka Y."/>
            <person name="Dichmann D.S."/>
            <person name="Flajnik M.F."/>
            <person name="Houston D.W."/>
            <person name="Shendure J."/>
            <person name="DuPasquier L."/>
            <person name="Vize P.D."/>
            <person name="Zorn A.M."/>
            <person name="Ito M."/>
            <person name="Marcotte E.M."/>
            <person name="Wallingford J.B."/>
            <person name="Ito Y."/>
            <person name="Asashima M."/>
            <person name="Ueno N."/>
            <person name="Matsuda Y."/>
            <person name="Veenstra G.J."/>
            <person name="Fujiyama A."/>
            <person name="Harland R.M."/>
            <person name="Taira M."/>
            <person name="Rokhsar D.S."/>
        </authorList>
    </citation>
    <scope>NUCLEOTIDE SEQUENCE [LARGE SCALE GENOMIC DNA]</scope>
    <source>
        <strain evidence="2">J</strain>
    </source>
</reference>
<evidence type="ECO:0000313" key="2">
    <source>
        <dbReference type="Proteomes" id="UP000694892"/>
    </source>
</evidence>
<gene>
    <name evidence="1" type="ORF">XELAEV_18029409mg</name>
</gene>
<sequence length="138" mass="15333">MYITVICCKVSGNQISVTNYCHITSFLRAYITQLKPQMLHDITKWHPITPALHKHTLPITVYTSVHGQTGSVLNRKILYSNLIPIIRTGGGPASMTGDQWCAPPCITCCIRYNLHSSVGVGVSSHWSIRFNKVAEPIL</sequence>
<protein>
    <submittedName>
        <fullName evidence="1">Uncharacterized protein</fullName>
    </submittedName>
</protein>
<dbReference type="EMBL" id="CM004475">
    <property type="protein sequence ID" value="OCT78302.1"/>
    <property type="molecule type" value="Genomic_DNA"/>
</dbReference>
<proteinExistence type="predicted"/>
<organism evidence="1 2">
    <name type="scientific">Xenopus laevis</name>
    <name type="common">African clawed frog</name>
    <dbReference type="NCBI Taxonomy" id="8355"/>
    <lineage>
        <taxon>Eukaryota</taxon>
        <taxon>Metazoa</taxon>
        <taxon>Chordata</taxon>
        <taxon>Craniata</taxon>
        <taxon>Vertebrata</taxon>
        <taxon>Euteleostomi</taxon>
        <taxon>Amphibia</taxon>
        <taxon>Batrachia</taxon>
        <taxon>Anura</taxon>
        <taxon>Pipoidea</taxon>
        <taxon>Pipidae</taxon>
        <taxon>Xenopodinae</taxon>
        <taxon>Xenopus</taxon>
        <taxon>Xenopus</taxon>
    </lineage>
</organism>
<evidence type="ECO:0000313" key="1">
    <source>
        <dbReference type="EMBL" id="OCT78302.1"/>
    </source>
</evidence>
<name>A0A974HHI9_XENLA</name>
<dbReference type="AlphaFoldDB" id="A0A974HHI9"/>